<feature type="region of interest" description="Disordered" evidence="1">
    <location>
        <begin position="34"/>
        <end position="55"/>
    </location>
</feature>
<dbReference type="AlphaFoldDB" id="A0A8H6I4K2"/>
<evidence type="ECO:0000256" key="1">
    <source>
        <dbReference type="SAM" id="MobiDB-lite"/>
    </source>
</evidence>
<feature type="region of interest" description="Disordered" evidence="1">
    <location>
        <begin position="291"/>
        <end position="348"/>
    </location>
</feature>
<reference evidence="2 3" key="1">
    <citation type="submission" date="2020-07" db="EMBL/GenBank/DDBJ databases">
        <title>Comparative genomics of pyrophilous fungi reveals a link between fire events and developmental genes.</title>
        <authorList>
            <consortium name="DOE Joint Genome Institute"/>
            <person name="Steindorff A.S."/>
            <person name="Carver A."/>
            <person name="Calhoun S."/>
            <person name="Stillman K."/>
            <person name="Liu H."/>
            <person name="Lipzen A."/>
            <person name="Pangilinan J."/>
            <person name="Labutti K."/>
            <person name="Bruns T.D."/>
            <person name="Grigoriev I.V."/>
        </authorList>
    </citation>
    <scope>NUCLEOTIDE SEQUENCE [LARGE SCALE GENOMIC DNA]</scope>
    <source>
        <strain evidence="2 3">CBS 144469</strain>
    </source>
</reference>
<dbReference type="Proteomes" id="UP000521943">
    <property type="component" value="Unassembled WGS sequence"/>
</dbReference>
<protein>
    <recommendedName>
        <fullName evidence="4">Fungal-type protein kinase domain-containing protein</fullName>
    </recommendedName>
</protein>
<evidence type="ECO:0008006" key="4">
    <source>
        <dbReference type="Google" id="ProtNLM"/>
    </source>
</evidence>
<gene>
    <name evidence="2" type="ORF">DFP72DRAFT_1044247</name>
</gene>
<name>A0A8H6I4K2_9AGAR</name>
<feature type="compositionally biased region" description="Basic residues" evidence="1">
    <location>
        <begin position="338"/>
        <end position="347"/>
    </location>
</feature>
<sequence length="806" mass="90869">MASSSRGGGGLRPNAPTTPMVKRRLGAMRNLAIHSTPASAGTPRDAKHKHDGRESDANAAMIKADLDNNTQVVSLWALLKAMIMIKYNKEDKLADANPLSLEELHEYGDTQMGLLMDKAVEFCNDKARSKKLVETLDKVAVTTTENGRYHPLVTGLNSILLDFRNTDVGNLTRCAEDDLTLYNIGENMVIDSKELSQTSLNHTQRKPDIYESRYKDLLRLTPGCDDLSMEALATLMELKPDVWSELSKDKKTAGKTEWSDLIYCIEVKKDKSVWKQLPSVRWEQGKYTAEVRLDNENPTNPALPLEPQDGKAGLMESGTSKSSIRKRGRAGSDEAVRPKPKKSRTKAKTFGVNSTKLDPLNSGKHPDVQCGYYALELLRSRWDRTHSIVMLFSGKSQTFWKMNFLCVGTTRKGAFEPTSAMRGRAGIDLKATVDGQELSFEIPDCTLSRWELRGSRTATAFPVAPGRAAMPPPHPSGRSTRTTPDGSANDYLAEYHFKWHWRENTRDTEKHIVDTARDRAQRYLPEGRATDVLNHLPTIYSYKEYEECSTRHIREYANVDATQARIVCGILSKRLLPMEKVFKPDEVKTDIWSILRFCVPSDTFNAQGLTLLRGLGISHHNVSLENIMATNPGADGKKFMILNDFGLGAVMNIGDASPPKKGFERVSNQATLAFELLDNPEGYIPRLLRHDTESTLWSVVWYCCRKWEWTTGTYGEVYTARSQWLRKRAYFDDLETAEEDGGVKEDCEDLWRAVAKILEVEHMHFGGFADSVRTAKECLLGYAVKLPMGEEYLEWEWMDWVAPKED</sequence>
<dbReference type="EMBL" id="JACGCI010000022">
    <property type="protein sequence ID" value="KAF6757343.1"/>
    <property type="molecule type" value="Genomic_DNA"/>
</dbReference>
<proteinExistence type="predicted"/>
<feature type="region of interest" description="Disordered" evidence="1">
    <location>
        <begin position="463"/>
        <end position="485"/>
    </location>
</feature>
<comment type="caution">
    <text evidence="2">The sequence shown here is derived from an EMBL/GenBank/DDBJ whole genome shotgun (WGS) entry which is preliminary data.</text>
</comment>
<keyword evidence="3" id="KW-1185">Reference proteome</keyword>
<evidence type="ECO:0000313" key="2">
    <source>
        <dbReference type="EMBL" id="KAF6757343.1"/>
    </source>
</evidence>
<evidence type="ECO:0000313" key="3">
    <source>
        <dbReference type="Proteomes" id="UP000521943"/>
    </source>
</evidence>
<accession>A0A8H6I4K2</accession>
<dbReference type="OrthoDB" id="10343036at2759"/>
<organism evidence="2 3">
    <name type="scientific">Ephemerocybe angulata</name>
    <dbReference type="NCBI Taxonomy" id="980116"/>
    <lineage>
        <taxon>Eukaryota</taxon>
        <taxon>Fungi</taxon>
        <taxon>Dikarya</taxon>
        <taxon>Basidiomycota</taxon>
        <taxon>Agaricomycotina</taxon>
        <taxon>Agaricomycetes</taxon>
        <taxon>Agaricomycetidae</taxon>
        <taxon>Agaricales</taxon>
        <taxon>Agaricineae</taxon>
        <taxon>Psathyrellaceae</taxon>
        <taxon>Ephemerocybe</taxon>
    </lineage>
</organism>